<keyword evidence="1" id="KW-1133">Transmembrane helix</keyword>
<evidence type="ECO:0000256" key="1">
    <source>
        <dbReference type="SAM" id="Phobius"/>
    </source>
</evidence>
<proteinExistence type="predicted"/>
<reference evidence="3" key="1">
    <citation type="submission" date="2020-12" db="UniProtKB">
        <authorList>
            <consortium name="WormBaseParasite"/>
        </authorList>
    </citation>
    <scope>IDENTIFICATION</scope>
    <source>
        <strain evidence="3">MHco3</strain>
    </source>
</reference>
<keyword evidence="1" id="KW-0812">Transmembrane</keyword>
<evidence type="ECO:0000313" key="2">
    <source>
        <dbReference type="Proteomes" id="UP000025227"/>
    </source>
</evidence>
<evidence type="ECO:0000313" key="3">
    <source>
        <dbReference type="WBParaSite" id="HCON_00069270-00001"/>
    </source>
</evidence>
<keyword evidence="2" id="KW-1185">Reference proteome</keyword>
<protein>
    <submittedName>
        <fullName evidence="3">Uncharacterized protein</fullName>
    </submittedName>
</protein>
<feature type="transmembrane region" description="Helical" evidence="1">
    <location>
        <begin position="79"/>
        <end position="99"/>
    </location>
</feature>
<name>A0A7I4YB67_HAECO</name>
<dbReference type="Proteomes" id="UP000025227">
    <property type="component" value="Unplaced"/>
</dbReference>
<keyword evidence="1" id="KW-0472">Membrane</keyword>
<organism evidence="2 3">
    <name type="scientific">Haemonchus contortus</name>
    <name type="common">Barber pole worm</name>
    <dbReference type="NCBI Taxonomy" id="6289"/>
    <lineage>
        <taxon>Eukaryota</taxon>
        <taxon>Metazoa</taxon>
        <taxon>Ecdysozoa</taxon>
        <taxon>Nematoda</taxon>
        <taxon>Chromadorea</taxon>
        <taxon>Rhabditida</taxon>
        <taxon>Rhabditina</taxon>
        <taxon>Rhabditomorpha</taxon>
        <taxon>Strongyloidea</taxon>
        <taxon>Trichostrongylidae</taxon>
        <taxon>Haemonchus</taxon>
    </lineage>
</organism>
<dbReference type="AlphaFoldDB" id="A0A7I4YB67"/>
<accession>A0A7I4YB67</accession>
<sequence length="106" mass="11926">MHLDRRNLSVLGSSKNEFNVSCWFTCVSELLQARKERNVPWTPTRHTNRIPFERLQVTIIQAYAPTADSDEEQHDLTSYVAATGVALVLISTVCVLTICDLPMTSC</sequence>
<dbReference type="WBParaSite" id="HCON_00069270-00001">
    <property type="protein sequence ID" value="HCON_00069270-00001"/>
    <property type="gene ID" value="HCON_00069270"/>
</dbReference>